<dbReference type="AlphaFoldDB" id="A0A0M6WDX5"/>
<gene>
    <name evidence="1" type="ORF">M72_20961</name>
</gene>
<dbReference type="OrthoDB" id="1976094at2"/>
<dbReference type="STRING" id="301302.ERS852420_00397"/>
<name>A0A0M6WDX5_9FIRM</name>
<reference evidence="2" key="1">
    <citation type="submission" date="2015-05" db="EMBL/GenBank/DDBJ databases">
        <authorList>
            <consortium name="Pathogen Informatics"/>
        </authorList>
    </citation>
    <scope>NUCLEOTIDE SEQUENCE [LARGE SCALE GENOMIC DNA]</scope>
    <source>
        <strain evidence="2">M72</strain>
    </source>
</reference>
<dbReference type="EMBL" id="CVRR01000006">
    <property type="protein sequence ID" value="CRL34346.1"/>
    <property type="molecule type" value="Genomic_DNA"/>
</dbReference>
<keyword evidence="2" id="KW-1185">Reference proteome</keyword>
<evidence type="ECO:0000313" key="1">
    <source>
        <dbReference type="EMBL" id="CRL34346.1"/>
    </source>
</evidence>
<evidence type="ECO:0008006" key="3">
    <source>
        <dbReference type="Google" id="ProtNLM"/>
    </source>
</evidence>
<evidence type="ECO:0000313" key="2">
    <source>
        <dbReference type="Proteomes" id="UP000049979"/>
    </source>
</evidence>
<organism evidence="1 2">
    <name type="scientific">Roseburia faecis</name>
    <dbReference type="NCBI Taxonomy" id="301302"/>
    <lineage>
        <taxon>Bacteria</taxon>
        <taxon>Bacillati</taxon>
        <taxon>Bacillota</taxon>
        <taxon>Clostridia</taxon>
        <taxon>Lachnospirales</taxon>
        <taxon>Lachnospiraceae</taxon>
        <taxon>Roseburia</taxon>
    </lineage>
</organism>
<accession>A0A0M6WDX5</accession>
<proteinExistence type="predicted"/>
<protein>
    <recommendedName>
        <fullName evidence="3">3-isopropylmalate dehydrogenase</fullName>
    </recommendedName>
</protein>
<dbReference type="Proteomes" id="UP000049979">
    <property type="component" value="Unassembled WGS sequence"/>
</dbReference>
<sequence length="295" mass="33882">MKNAPDKLQWHPAFCAAAGLEFHEDIERLELKPEYNLSKEPIRIDLLIIKEESDRRIKNEIGHIMKKYNVIEYKSPEDALTIDDFYKTVGYACLYKGYGERVDAVPINELTVSIFRATRPEKMFLTLQKYGHKIEEKYPGIYYVTEHLPFPAQIIVTQELEPGEHRSLRILSNHAKKEDVEEFLRKAEEMNTPRDRQNVEAVLQVSVKANDELYREIRRDANMCDALRELMKDDLEDARKLGESEGKAMGEVVGEAKIILKMNHSGMSPENIASITGKDLDEIHAILEGKVPVLG</sequence>
<dbReference type="RefSeq" id="WP_055067150.1">
    <property type="nucleotide sequence ID" value="NZ_CP173697.1"/>
</dbReference>